<evidence type="ECO:0000256" key="1">
    <source>
        <dbReference type="SAM" id="MobiDB-lite"/>
    </source>
</evidence>
<accession>A0A9P9RCD6</accession>
<gene>
    <name evidence="2" type="ORF">B0J15DRAFT_567289</name>
</gene>
<reference evidence="2" key="1">
    <citation type="journal article" date="2021" name="Nat. Commun.">
        <title>Genetic determinants of endophytism in the Arabidopsis root mycobiome.</title>
        <authorList>
            <person name="Mesny F."/>
            <person name="Miyauchi S."/>
            <person name="Thiergart T."/>
            <person name="Pickel B."/>
            <person name="Atanasova L."/>
            <person name="Karlsson M."/>
            <person name="Huettel B."/>
            <person name="Barry K.W."/>
            <person name="Haridas S."/>
            <person name="Chen C."/>
            <person name="Bauer D."/>
            <person name="Andreopoulos W."/>
            <person name="Pangilinan J."/>
            <person name="LaButti K."/>
            <person name="Riley R."/>
            <person name="Lipzen A."/>
            <person name="Clum A."/>
            <person name="Drula E."/>
            <person name="Henrissat B."/>
            <person name="Kohler A."/>
            <person name="Grigoriev I.V."/>
            <person name="Martin F.M."/>
            <person name="Hacquard S."/>
        </authorList>
    </citation>
    <scope>NUCLEOTIDE SEQUENCE</scope>
    <source>
        <strain evidence="2">FSSC 5 MPI-SDFR-AT-0091</strain>
    </source>
</reference>
<keyword evidence="3" id="KW-1185">Reference proteome</keyword>
<comment type="caution">
    <text evidence="2">The sequence shown here is derived from an EMBL/GenBank/DDBJ whole genome shotgun (WGS) entry which is preliminary data.</text>
</comment>
<feature type="region of interest" description="Disordered" evidence="1">
    <location>
        <begin position="39"/>
        <end position="62"/>
    </location>
</feature>
<feature type="region of interest" description="Disordered" evidence="1">
    <location>
        <begin position="195"/>
        <end position="214"/>
    </location>
</feature>
<dbReference type="AlphaFoldDB" id="A0A9P9RCD6"/>
<proteinExistence type="predicted"/>
<organism evidence="2 3">
    <name type="scientific">Fusarium solani</name>
    <name type="common">Filamentous fungus</name>
    <dbReference type="NCBI Taxonomy" id="169388"/>
    <lineage>
        <taxon>Eukaryota</taxon>
        <taxon>Fungi</taxon>
        <taxon>Dikarya</taxon>
        <taxon>Ascomycota</taxon>
        <taxon>Pezizomycotina</taxon>
        <taxon>Sordariomycetes</taxon>
        <taxon>Hypocreomycetidae</taxon>
        <taxon>Hypocreales</taxon>
        <taxon>Nectriaceae</taxon>
        <taxon>Fusarium</taxon>
        <taxon>Fusarium solani species complex</taxon>
    </lineage>
</organism>
<evidence type="ECO:0000313" key="3">
    <source>
        <dbReference type="Proteomes" id="UP000736672"/>
    </source>
</evidence>
<evidence type="ECO:0000313" key="2">
    <source>
        <dbReference type="EMBL" id="KAH7273832.1"/>
    </source>
</evidence>
<sequence length="324" mass="35978">MYCTYGMAMSDGGESGADNFATMAIRSVALYLTASRNGRGRKKDKGLRTLAKQAREQDDPGSWDLEEPLEVVDEQQRVSDKWVAWAFLFKGWLLQASSREEVSQPYPMGRRPKGSSSLECSTVVQRASHGQGIRSPISACESSLGSNGRPVLGPKTGDRPGGDGWDWVSWCNARPSSWEQFASWTRGISQRDQYRDGHAGLENGPNPPHREASRPPGLVLLQYDLILSGPVPKCTVKMNESRETGAPVSLPSRHELPDNLFATAPFNVPRCLSWERSDSVFPVDCRCRWGECHFHGVRSMRLLLVKDLQVFVQPLQTCTGLVLK</sequence>
<dbReference type="EMBL" id="JAGTJS010000002">
    <property type="protein sequence ID" value="KAH7273832.1"/>
    <property type="molecule type" value="Genomic_DNA"/>
</dbReference>
<dbReference type="Proteomes" id="UP000736672">
    <property type="component" value="Unassembled WGS sequence"/>
</dbReference>
<name>A0A9P9RCD6_FUSSL</name>
<protein>
    <submittedName>
        <fullName evidence="2">Uncharacterized protein</fullName>
    </submittedName>
</protein>